<accession>A0A9E8N8I2</accession>
<dbReference type="InterPro" id="IPR013431">
    <property type="entry name" value="Delta_60_rpt"/>
</dbReference>
<feature type="compositionally biased region" description="Basic and acidic residues" evidence="1">
    <location>
        <begin position="52"/>
        <end position="63"/>
    </location>
</feature>
<evidence type="ECO:0000313" key="3">
    <source>
        <dbReference type="Proteomes" id="UP001164653"/>
    </source>
</evidence>
<feature type="region of interest" description="Disordered" evidence="1">
    <location>
        <begin position="52"/>
        <end position="73"/>
    </location>
</feature>
<dbReference type="EMBL" id="CP112998">
    <property type="protein sequence ID" value="WAC11884.1"/>
    <property type="molecule type" value="Genomic_DNA"/>
</dbReference>
<dbReference type="RefSeq" id="WP_244822248.1">
    <property type="nucleotide sequence ID" value="NZ_CP112998.1"/>
</dbReference>
<dbReference type="Pfam" id="PF17164">
    <property type="entry name" value="DUF5122"/>
    <property type="match status" value="3"/>
</dbReference>
<dbReference type="Proteomes" id="UP001164653">
    <property type="component" value="Chromosome"/>
</dbReference>
<gene>
    <name evidence="2" type="ORF">ON006_29655</name>
</gene>
<protein>
    <submittedName>
        <fullName evidence="2">Delta-60 repeat domain-containing protein</fullName>
    </submittedName>
</protein>
<keyword evidence="3" id="KW-1185">Reference proteome</keyword>
<dbReference type="AlphaFoldDB" id="A0A9E8N8I2"/>
<evidence type="ECO:0000256" key="1">
    <source>
        <dbReference type="SAM" id="MobiDB-lite"/>
    </source>
</evidence>
<dbReference type="NCBIfam" id="TIGR02608">
    <property type="entry name" value="delta_60_rpt"/>
    <property type="match status" value="4"/>
</dbReference>
<organism evidence="2 3">
    <name type="scientific">Dyadobacter pollutisoli</name>
    <dbReference type="NCBI Taxonomy" id="2910158"/>
    <lineage>
        <taxon>Bacteria</taxon>
        <taxon>Pseudomonadati</taxon>
        <taxon>Bacteroidota</taxon>
        <taxon>Cytophagia</taxon>
        <taxon>Cytophagales</taxon>
        <taxon>Spirosomataceae</taxon>
        <taxon>Dyadobacter</taxon>
    </lineage>
</organism>
<reference evidence="2" key="1">
    <citation type="submission" date="2022-11" db="EMBL/GenBank/DDBJ databases">
        <title>Dyadobacter pollutisoli sp. nov., isolated from plastic dumped soil.</title>
        <authorList>
            <person name="Kim J.M."/>
            <person name="Kim K.R."/>
            <person name="Lee J.K."/>
            <person name="Hao L."/>
            <person name="Jeon C.O."/>
        </authorList>
    </citation>
    <scope>NUCLEOTIDE SEQUENCE</scope>
    <source>
        <strain evidence="2">U1</strain>
    </source>
</reference>
<dbReference type="KEGG" id="dpf:ON006_29655"/>
<evidence type="ECO:0000313" key="2">
    <source>
        <dbReference type="EMBL" id="WAC11884.1"/>
    </source>
</evidence>
<sequence length="442" mass="48185">MKNDFTLTPHVGAKGFGVLLNLFFPSLLKRRSLSTLMTALTLISLYGCAKKDDPAPDPKKEEPDPGTNPGTNNLVDYDPTFPLYEGKANFSAMLPDGKVVIWGSSEKTAEQVFRVTKDGQHDADFDTGKDKSWFIRKANDIAVQKDGKVILAGEFLVNGKTCSIIRLTSSGVLDNSFTPYDVTKLTSYTITISNLLVLADGKIVFSQSMFNSSLSLRYNGIFGLNANGTVAFSVEGAWIRRVNDDTHIIGSNEINDIIQLSNGKLMVCGGVKFFNKRRYVARINSDGSLDESFDFKESINGGVGDPLCLAEQNGKILVGGSFNALVSESQRDTQYPFLNLMRLNADGSIDQTLGVNTITNHPIGIIVRDDNSFVTLSNAFSNGDNTHISLYNSNGVPKASYNIADSKSALKNLFRQSNDKLLVTGNILNSSHSYAIARLNVK</sequence>
<proteinExistence type="predicted"/>
<dbReference type="Gene3D" id="2.80.10.50">
    <property type="match status" value="3"/>
</dbReference>
<dbReference type="SUPFAM" id="SSF101898">
    <property type="entry name" value="NHL repeat"/>
    <property type="match status" value="1"/>
</dbReference>
<name>A0A9E8N8I2_9BACT</name>